<dbReference type="HOGENOM" id="CLU_000445_89_3_0"/>
<dbReference type="GO" id="GO:0016020">
    <property type="term" value="C:membrane"/>
    <property type="evidence" value="ECO:0007669"/>
    <property type="project" value="UniProtKB-SubCell"/>
</dbReference>
<dbReference type="SUPFAM" id="SSF158472">
    <property type="entry name" value="HAMP domain-like"/>
    <property type="match status" value="1"/>
</dbReference>
<dbReference type="PRINTS" id="PR00344">
    <property type="entry name" value="BCTRLSENSOR"/>
</dbReference>
<dbReference type="EC" id="2.7.13.3" evidence="3"/>
<dbReference type="PROSITE" id="PS50885">
    <property type="entry name" value="HAMP"/>
    <property type="match status" value="1"/>
</dbReference>
<dbReference type="OrthoDB" id="59230at2"/>
<feature type="domain" description="HAMP" evidence="9">
    <location>
        <begin position="88"/>
        <end position="140"/>
    </location>
</feature>
<protein>
    <recommendedName>
        <fullName evidence="3">histidine kinase</fullName>
        <ecNumber evidence="3">2.7.13.3</ecNumber>
    </recommendedName>
</protein>
<evidence type="ECO:0000259" key="9">
    <source>
        <dbReference type="PROSITE" id="PS50885"/>
    </source>
</evidence>
<feature type="domain" description="Histidine kinase" evidence="8">
    <location>
        <begin position="148"/>
        <end position="365"/>
    </location>
</feature>
<dbReference type="InterPro" id="IPR003660">
    <property type="entry name" value="HAMP_dom"/>
</dbReference>
<accession>C1D2Y4</accession>
<dbReference type="Proteomes" id="UP000002208">
    <property type="component" value="Plasmid 2"/>
</dbReference>
<gene>
    <name evidence="10" type="ordered locus">Deide_2p01070</name>
</gene>
<evidence type="ECO:0000256" key="5">
    <source>
        <dbReference type="ARBA" id="ARBA00022679"/>
    </source>
</evidence>
<evidence type="ECO:0000256" key="3">
    <source>
        <dbReference type="ARBA" id="ARBA00012438"/>
    </source>
</evidence>
<dbReference type="InterPro" id="IPR004358">
    <property type="entry name" value="Sig_transdc_His_kin-like_C"/>
</dbReference>
<dbReference type="RefSeq" id="WP_012695243.1">
    <property type="nucleotide sequence ID" value="NC_012529.1"/>
</dbReference>
<dbReference type="InterPro" id="IPR005467">
    <property type="entry name" value="His_kinase_dom"/>
</dbReference>
<dbReference type="AlphaFoldDB" id="C1D2Y4"/>
<dbReference type="CDD" id="cd06225">
    <property type="entry name" value="HAMP"/>
    <property type="match status" value="1"/>
</dbReference>
<organism evidence="10 11">
    <name type="scientific">Deinococcus deserti (strain DSM 17065 / CIP 109153 / LMG 22923 / VCD115)</name>
    <dbReference type="NCBI Taxonomy" id="546414"/>
    <lineage>
        <taxon>Bacteria</taxon>
        <taxon>Thermotogati</taxon>
        <taxon>Deinococcota</taxon>
        <taxon>Deinococci</taxon>
        <taxon>Deinococcales</taxon>
        <taxon>Deinococcaceae</taxon>
        <taxon>Deinococcus</taxon>
    </lineage>
</organism>
<dbReference type="Gene3D" id="6.10.340.10">
    <property type="match status" value="1"/>
</dbReference>
<dbReference type="InterPro" id="IPR003594">
    <property type="entry name" value="HATPase_dom"/>
</dbReference>
<dbReference type="CDD" id="cd00075">
    <property type="entry name" value="HATPase"/>
    <property type="match status" value="1"/>
</dbReference>
<keyword evidence="11" id="KW-1185">Reference proteome</keyword>
<name>C1D2Y4_DEIDV</name>
<dbReference type="PROSITE" id="PS50109">
    <property type="entry name" value="HIS_KIN"/>
    <property type="match status" value="1"/>
</dbReference>
<evidence type="ECO:0000256" key="6">
    <source>
        <dbReference type="ARBA" id="ARBA00022777"/>
    </source>
</evidence>
<dbReference type="GO" id="GO:0000155">
    <property type="term" value="F:phosphorelay sensor kinase activity"/>
    <property type="evidence" value="ECO:0007669"/>
    <property type="project" value="InterPro"/>
</dbReference>
<comment type="subcellular location">
    <subcellularLocation>
        <location evidence="2">Membrane</location>
    </subcellularLocation>
</comment>
<dbReference type="InterPro" id="IPR036097">
    <property type="entry name" value="HisK_dim/P_sf"/>
</dbReference>
<evidence type="ECO:0000256" key="4">
    <source>
        <dbReference type="ARBA" id="ARBA00022553"/>
    </source>
</evidence>
<dbReference type="SMART" id="SM00387">
    <property type="entry name" value="HATPase_c"/>
    <property type="match status" value="1"/>
</dbReference>
<dbReference type="InterPro" id="IPR003661">
    <property type="entry name" value="HisK_dim/P_dom"/>
</dbReference>
<dbReference type="Pfam" id="PF02518">
    <property type="entry name" value="HATPase_c"/>
    <property type="match status" value="1"/>
</dbReference>
<dbReference type="Pfam" id="PF00512">
    <property type="entry name" value="HisKA"/>
    <property type="match status" value="1"/>
</dbReference>
<sequence>MGFFMRLLLSHLLVILLAVAGVFISVELTAPGFYRAHVEEMVQTLGPAGADLRGHLEHGLRTTLSRALWASLPLSLLLATITAYISSRRVVSSVETLRRRSRALAQGDYRQRVQATGRDELADLAHHFNVLAAALERVEQGRTELIGNVAHELRAPLTALRGYADAMDDRVMPPEHAARAISREVAAMERLVRDLSLVSRVEAGQVELHLCPVRVSTLLQAVRERFALAYEEKGIVLRLPEFTTGSGQAALYADPERVTQILTNILGNALRHTPAGGEVDVSIGILKNNLVIAVSDTGPGIDADHLPRLFERFYRVDPARSRPGAGSGVGLTIARGLAEAMNGTLIAASGPGRGSVFTLTLPMYES</sequence>
<dbReference type="Gene3D" id="3.30.565.10">
    <property type="entry name" value="Histidine kinase-like ATPase, C-terminal domain"/>
    <property type="match status" value="1"/>
</dbReference>
<keyword evidence="6 10" id="KW-0418">Kinase</keyword>
<keyword evidence="5" id="KW-0808">Transferase</keyword>
<evidence type="ECO:0000256" key="1">
    <source>
        <dbReference type="ARBA" id="ARBA00000085"/>
    </source>
</evidence>
<proteinExistence type="predicted"/>
<dbReference type="SUPFAM" id="SSF47384">
    <property type="entry name" value="Homodimeric domain of signal transducing histidine kinase"/>
    <property type="match status" value="1"/>
</dbReference>
<dbReference type="Gene3D" id="1.10.287.130">
    <property type="match status" value="1"/>
</dbReference>
<keyword evidence="10" id="KW-0614">Plasmid</keyword>
<geneLocation type="plasmid" evidence="11">
    <name>pDeide2</name>
</geneLocation>
<reference evidence="10 11" key="1">
    <citation type="journal article" date="2009" name="PLoS Genet.">
        <title>Alliance of proteomics and genomics to unravel the specificities of Sahara bacterium Deinococcus deserti.</title>
        <authorList>
            <person name="de Groot A."/>
            <person name="Dulermo R."/>
            <person name="Ortet P."/>
            <person name="Blanchard L."/>
            <person name="Guerin P."/>
            <person name="Fernandez B."/>
            <person name="Vacherie B."/>
            <person name="Dossat C."/>
            <person name="Jolivet E."/>
            <person name="Siguier P."/>
            <person name="Chandler M."/>
            <person name="Barakat M."/>
            <person name="Dedieu A."/>
            <person name="Barbe V."/>
            <person name="Heulin T."/>
            <person name="Sommer S."/>
            <person name="Achouak W."/>
            <person name="Armengaud J."/>
        </authorList>
    </citation>
    <scope>NUCLEOTIDE SEQUENCE [LARGE SCALE GENOMIC DNA]</scope>
    <source>
        <strain evidence="11">DSM 17065 / CIP 109153 / LMG 22923 / VCD115</strain>
        <plasmid evidence="11">pDeide2</plasmid>
    </source>
</reference>
<evidence type="ECO:0000259" key="8">
    <source>
        <dbReference type="PROSITE" id="PS50109"/>
    </source>
</evidence>
<dbReference type="CDD" id="cd00082">
    <property type="entry name" value="HisKA"/>
    <property type="match status" value="1"/>
</dbReference>
<evidence type="ECO:0000256" key="7">
    <source>
        <dbReference type="ARBA" id="ARBA00023012"/>
    </source>
</evidence>
<dbReference type="InterPro" id="IPR050736">
    <property type="entry name" value="Sensor_HK_Regulatory"/>
</dbReference>
<dbReference type="SUPFAM" id="SSF55874">
    <property type="entry name" value="ATPase domain of HSP90 chaperone/DNA topoisomerase II/histidine kinase"/>
    <property type="match status" value="1"/>
</dbReference>
<comment type="catalytic activity">
    <reaction evidence="1">
        <text>ATP + protein L-histidine = ADP + protein N-phospho-L-histidine.</text>
        <dbReference type="EC" id="2.7.13.3"/>
    </reaction>
</comment>
<evidence type="ECO:0000256" key="2">
    <source>
        <dbReference type="ARBA" id="ARBA00004370"/>
    </source>
</evidence>
<dbReference type="KEGG" id="ddr:Deide_2p01070"/>
<dbReference type="EMBL" id="CP001116">
    <property type="protein sequence ID" value="ACO47773.1"/>
    <property type="molecule type" value="Genomic_DNA"/>
</dbReference>
<dbReference type="InterPro" id="IPR036890">
    <property type="entry name" value="HATPase_C_sf"/>
</dbReference>
<dbReference type="Pfam" id="PF00672">
    <property type="entry name" value="HAMP"/>
    <property type="match status" value="1"/>
</dbReference>
<dbReference type="SMART" id="SM00304">
    <property type="entry name" value="HAMP"/>
    <property type="match status" value="1"/>
</dbReference>
<keyword evidence="7" id="KW-0902">Two-component regulatory system</keyword>
<evidence type="ECO:0000313" key="11">
    <source>
        <dbReference type="Proteomes" id="UP000002208"/>
    </source>
</evidence>
<dbReference type="PANTHER" id="PTHR43711">
    <property type="entry name" value="TWO-COMPONENT HISTIDINE KINASE"/>
    <property type="match status" value="1"/>
</dbReference>
<dbReference type="SMART" id="SM00388">
    <property type="entry name" value="HisKA"/>
    <property type="match status" value="1"/>
</dbReference>
<dbReference type="PANTHER" id="PTHR43711:SF1">
    <property type="entry name" value="HISTIDINE KINASE 1"/>
    <property type="match status" value="1"/>
</dbReference>
<keyword evidence="4" id="KW-0597">Phosphoprotein</keyword>
<dbReference type="FunFam" id="3.30.565.10:FF:000006">
    <property type="entry name" value="Sensor histidine kinase WalK"/>
    <property type="match status" value="1"/>
</dbReference>
<evidence type="ECO:0000313" key="10">
    <source>
        <dbReference type="EMBL" id="ACO47773.1"/>
    </source>
</evidence>